<evidence type="ECO:0000313" key="4">
    <source>
        <dbReference type="Proteomes" id="UP000807353"/>
    </source>
</evidence>
<feature type="transmembrane region" description="Helical" evidence="1">
    <location>
        <begin position="25"/>
        <end position="48"/>
    </location>
</feature>
<organism evidence="3 4">
    <name type="scientific">Collybia nuda</name>
    <dbReference type="NCBI Taxonomy" id="64659"/>
    <lineage>
        <taxon>Eukaryota</taxon>
        <taxon>Fungi</taxon>
        <taxon>Dikarya</taxon>
        <taxon>Basidiomycota</taxon>
        <taxon>Agaricomycotina</taxon>
        <taxon>Agaricomycetes</taxon>
        <taxon>Agaricomycetidae</taxon>
        <taxon>Agaricales</taxon>
        <taxon>Tricholomatineae</taxon>
        <taxon>Clitocybaceae</taxon>
        <taxon>Collybia</taxon>
    </lineage>
</organism>
<keyword evidence="4" id="KW-1185">Reference proteome</keyword>
<keyword evidence="1" id="KW-0472">Membrane</keyword>
<feature type="transmembrane region" description="Helical" evidence="1">
    <location>
        <begin position="236"/>
        <end position="255"/>
    </location>
</feature>
<sequence length="328" mass="35803">MSSPVTPPSMTPGLALDLSDIHGGLYISTHFVAAFWGIACMQVFTYYVKYAIMFQQSFRNAQSLSAIRKIGLFSRFYHKSGKAHSVSSAVAGSADVPNVLDNAMFLHLSPIHVSNLVSGKRKLFPIIFIPAIIGQLVAESVDFFYAYHAPTIEQFLNSSKFHTAAIISNAFPVVIDTGLAVCMTYWLIKESRSARGSHDMIVRLITLTINSGFWTASVALGALITSIVSDVQTYGAVYYVLCALYCNTFLANLNARGYIRRSDASKSNMIIGSGLRFETRHGDHSVRATSIGLEGVGLESSQLHEDSLPSTVPEREKHELELPVAIGV</sequence>
<gene>
    <name evidence="3" type="ORF">BDZ94DRAFT_1232710</name>
</gene>
<dbReference type="AlphaFoldDB" id="A0A9P6CIU5"/>
<dbReference type="OrthoDB" id="3161836at2759"/>
<feature type="transmembrane region" description="Helical" evidence="1">
    <location>
        <begin position="123"/>
        <end position="146"/>
    </location>
</feature>
<feature type="transmembrane region" description="Helical" evidence="1">
    <location>
        <begin position="166"/>
        <end position="188"/>
    </location>
</feature>
<dbReference type="InterPro" id="IPR045339">
    <property type="entry name" value="DUF6534"/>
</dbReference>
<keyword evidence="1" id="KW-0812">Transmembrane</keyword>
<accession>A0A9P6CIU5</accession>
<keyword evidence="1" id="KW-1133">Transmembrane helix</keyword>
<comment type="caution">
    <text evidence="3">The sequence shown here is derived from an EMBL/GenBank/DDBJ whole genome shotgun (WGS) entry which is preliminary data.</text>
</comment>
<reference evidence="3" key="1">
    <citation type="submission" date="2020-11" db="EMBL/GenBank/DDBJ databases">
        <authorList>
            <consortium name="DOE Joint Genome Institute"/>
            <person name="Ahrendt S."/>
            <person name="Riley R."/>
            <person name="Andreopoulos W."/>
            <person name="Labutti K."/>
            <person name="Pangilinan J."/>
            <person name="Ruiz-Duenas F.J."/>
            <person name="Barrasa J.M."/>
            <person name="Sanchez-Garcia M."/>
            <person name="Camarero S."/>
            <person name="Miyauchi S."/>
            <person name="Serrano A."/>
            <person name="Linde D."/>
            <person name="Babiker R."/>
            <person name="Drula E."/>
            <person name="Ayuso-Fernandez I."/>
            <person name="Pacheco R."/>
            <person name="Padilla G."/>
            <person name="Ferreira P."/>
            <person name="Barriuso J."/>
            <person name="Kellner H."/>
            <person name="Castanera R."/>
            <person name="Alfaro M."/>
            <person name="Ramirez L."/>
            <person name="Pisabarro A.G."/>
            <person name="Kuo A."/>
            <person name="Tritt A."/>
            <person name="Lipzen A."/>
            <person name="He G."/>
            <person name="Yan M."/>
            <person name="Ng V."/>
            <person name="Cullen D."/>
            <person name="Martin F."/>
            <person name="Rosso M.-N."/>
            <person name="Henrissat B."/>
            <person name="Hibbett D."/>
            <person name="Martinez A.T."/>
            <person name="Grigoriev I.V."/>
        </authorList>
    </citation>
    <scope>NUCLEOTIDE SEQUENCE</scope>
    <source>
        <strain evidence="3">CBS 247.69</strain>
    </source>
</reference>
<feature type="domain" description="DUF6534" evidence="2">
    <location>
        <begin position="173"/>
        <end position="257"/>
    </location>
</feature>
<proteinExistence type="predicted"/>
<dbReference type="Pfam" id="PF20152">
    <property type="entry name" value="DUF6534"/>
    <property type="match status" value="1"/>
</dbReference>
<dbReference type="EMBL" id="MU150235">
    <property type="protein sequence ID" value="KAF9467767.1"/>
    <property type="molecule type" value="Genomic_DNA"/>
</dbReference>
<evidence type="ECO:0000259" key="2">
    <source>
        <dbReference type="Pfam" id="PF20152"/>
    </source>
</evidence>
<evidence type="ECO:0000313" key="3">
    <source>
        <dbReference type="EMBL" id="KAF9467767.1"/>
    </source>
</evidence>
<name>A0A9P6CIU5_9AGAR</name>
<dbReference type="Proteomes" id="UP000807353">
    <property type="component" value="Unassembled WGS sequence"/>
</dbReference>
<evidence type="ECO:0000256" key="1">
    <source>
        <dbReference type="SAM" id="Phobius"/>
    </source>
</evidence>
<feature type="transmembrane region" description="Helical" evidence="1">
    <location>
        <begin position="200"/>
        <end position="224"/>
    </location>
</feature>
<protein>
    <recommendedName>
        <fullName evidence="2">DUF6534 domain-containing protein</fullName>
    </recommendedName>
</protein>